<keyword evidence="7" id="KW-1185">Reference proteome</keyword>
<reference evidence="7" key="2">
    <citation type="submission" date="2015-01" db="EMBL/GenBank/DDBJ databases">
        <title>Evolutionary Origins and Diversification of the Mycorrhizal Mutualists.</title>
        <authorList>
            <consortium name="DOE Joint Genome Institute"/>
            <consortium name="Mycorrhizal Genomics Consortium"/>
            <person name="Kohler A."/>
            <person name="Kuo A."/>
            <person name="Nagy L.G."/>
            <person name="Floudas D."/>
            <person name="Copeland A."/>
            <person name="Barry K.W."/>
            <person name="Cichocki N."/>
            <person name="Veneault-Fourrey C."/>
            <person name="LaButti K."/>
            <person name="Lindquist E.A."/>
            <person name="Lipzen A."/>
            <person name="Lundell T."/>
            <person name="Morin E."/>
            <person name="Murat C."/>
            <person name="Riley R."/>
            <person name="Ohm R."/>
            <person name="Sun H."/>
            <person name="Tunlid A."/>
            <person name="Henrissat B."/>
            <person name="Grigoriev I.V."/>
            <person name="Hibbett D.S."/>
            <person name="Martin F."/>
        </authorList>
    </citation>
    <scope>NUCLEOTIDE SEQUENCE [LARGE SCALE GENOMIC DNA]</scope>
    <source>
        <strain evidence="7">Zn</strain>
    </source>
</reference>
<dbReference type="GO" id="GO:0016829">
    <property type="term" value="F:lyase activity"/>
    <property type="evidence" value="ECO:0007669"/>
    <property type="project" value="UniProtKB-KW"/>
</dbReference>
<evidence type="ECO:0000256" key="1">
    <source>
        <dbReference type="ARBA" id="ARBA00022729"/>
    </source>
</evidence>
<evidence type="ECO:0000256" key="3">
    <source>
        <dbReference type="SAM" id="MobiDB-lite"/>
    </source>
</evidence>
<feature type="compositionally biased region" description="Low complexity" evidence="3">
    <location>
        <begin position="25"/>
        <end position="41"/>
    </location>
</feature>
<dbReference type="SUPFAM" id="SSF48230">
    <property type="entry name" value="Chondroitin AC/alginate lyase"/>
    <property type="match status" value="1"/>
</dbReference>
<accession>A0A0C3GN78</accession>
<evidence type="ECO:0000256" key="2">
    <source>
        <dbReference type="ARBA" id="ARBA00023239"/>
    </source>
</evidence>
<dbReference type="HOGENOM" id="CLU_038125_3_0_1"/>
<gene>
    <name evidence="6" type="ORF">OIDMADRAFT_138550</name>
</gene>
<dbReference type="AlphaFoldDB" id="A0A0C3GN78"/>
<dbReference type="Proteomes" id="UP000054321">
    <property type="component" value="Unassembled WGS sequence"/>
</dbReference>
<feature type="region of interest" description="Disordered" evidence="3">
    <location>
        <begin position="25"/>
        <end position="52"/>
    </location>
</feature>
<dbReference type="Pfam" id="PF05426">
    <property type="entry name" value="Alginate_lyase"/>
    <property type="match status" value="1"/>
</dbReference>
<feature type="chain" id="PRO_5002174584" description="Alginate lyase domain-containing protein" evidence="4">
    <location>
        <begin position="20"/>
        <end position="421"/>
    </location>
</feature>
<evidence type="ECO:0000313" key="6">
    <source>
        <dbReference type="EMBL" id="KIM93019.1"/>
    </source>
</evidence>
<keyword evidence="2" id="KW-0456">Lyase</keyword>
<organism evidence="6 7">
    <name type="scientific">Oidiodendron maius (strain Zn)</name>
    <dbReference type="NCBI Taxonomy" id="913774"/>
    <lineage>
        <taxon>Eukaryota</taxon>
        <taxon>Fungi</taxon>
        <taxon>Dikarya</taxon>
        <taxon>Ascomycota</taxon>
        <taxon>Pezizomycotina</taxon>
        <taxon>Leotiomycetes</taxon>
        <taxon>Leotiomycetes incertae sedis</taxon>
        <taxon>Myxotrichaceae</taxon>
        <taxon>Oidiodendron</taxon>
    </lineage>
</organism>
<feature type="signal peptide" evidence="4">
    <location>
        <begin position="1"/>
        <end position="19"/>
    </location>
</feature>
<keyword evidence="1 4" id="KW-0732">Signal</keyword>
<protein>
    <recommendedName>
        <fullName evidence="5">Alginate lyase domain-containing protein</fullName>
    </recommendedName>
</protein>
<dbReference type="InterPro" id="IPR008929">
    <property type="entry name" value="Chondroitin_lyas"/>
</dbReference>
<dbReference type="InterPro" id="IPR008397">
    <property type="entry name" value="Alginate_lyase_dom"/>
</dbReference>
<dbReference type="EMBL" id="KN832901">
    <property type="protein sequence ID" value="KIM93019.1"/>
    <property type="molecule type" value="Genomic_DNA"/>
</dbReference>
<feature type="compositionally biased region" description="Polar residues" evidence="3">
    <location>
        <begin position="42"/>
        <end position="52"/>
    </location>
</feature>
<evidence type="ECO:0000313" key="7">
    <source>
        <dbReference type="Proteomes" id="UP000054321"/>
    </source>
</evidence>
<reference evidence="6 7" key="1">
    <citation type="submission" date="2014-04" db="EMBL/GenBank/DDBJ databases">
        <authorList>
            <consortium name="DOE Joint Genome Institute"/>
            <person name="Kuo A."/>
            <person name="Martino E."/>
            <person name="Perotto S."/>
            <person name="Kohler A."/>
            <person name="Nagy L.G."/>
            <person name="Floudas D."/>
            <person name="Copeland A."/>
            <person name="Barry K.W."/>
            <person name="Cichocki N."/>
            <person name="Veneault-Fourrey C."/>
            <person name="LaButti K."/>
            <person name="Lindquist E.A."/>
            <person name="Lipzen A."/>
            <person name="Lundell T."/>
            <person name="Morin E."/>
            <person name="Murat C."/>
            <person name="Sun H."/>
            <person name="Tunlid A."/>
            <person name="Henrissat B."/>
            <person name="Grigoriev I.V."/>
            <person name="Hibbett D.S."/>
            <person name="Martin F."/>
            <person name="Nordberg H.P."/>
            <person name="Cantor M.N."/>
            <person name="Hua S.X."/>
        </authorList>
    </citation>
    <scope>NUCLEOTIDE SEQUENCE [LARGE SCALE GENOMIC DNA]</scope>
    <source>
        <strain evidence="6 7">Zn</strain>
    </source>
</reference>
<feature type="domain" description="Alginate lyase" evidence="5">
    <location>
        <begin position="129"/>
        <end position="273"/>
    </location>
</feature>
<name>A0A0C3GN78_OIDMZ</name>
<sequence length="421" mass="45777">MPLLHCILFSTTLPLLVFSLPATPSNSSTPSIPTSETASPSGGSPFSTSAPSSWQHPGFVISTPQLDFVKSQLSGKAQPWTDAYNKMLGDKDKYGAYVSATRSSKARATVECGPVTNPDIGCTDERGDALAAWSNALAGYLTGNEEYTKNAILYMNKWSTVVKSHTNANAVLQTAWSGASWARAGELVRHTTTGLWEDADITSFENMLRNVYLPACKDGTVKAPNWDLACLNTAVGIAVFLEDKEEYEHAMDVFQKAVPTIIYMEADGNLPLAREGESRDKKTLQGAWYNQQTWGNSGQSGQETCRDLTHTGYSISSISHILETSRIQGSDQYNTDIGDRLKASLEFHTGLADSSSAPSWLCSGKPSRVLEYVTEIGYNAFVTRGGASMPQTEKYTEKERPQGTNGLFYGWETLTHAGNKA</sequence>
<dbReference type="InParanoid" id="A0A0C3GN78"/>
<evidence type="ECO:0000256" key="4">
    <source>
        <dbReference type="SAM" id="SignalP"/>
    </source>
</evidence>
<proteinExistence type="predicted"/>
<dbReference type="GO" id="GO:0042597">
    <property type="term" value="C:periplasmic space"/>
    <property type="evidence" value="ECO:0007669"/>
    <property type="project" value="InterPro"/>
</dbReference>
<evidence type="ECO:0000259" key="5">
    <source>
        <dbReference type="Pfam" id="PF05426"/>
    </source>
</evidence>
<dbReference type="Gene3D" id="1.50.10.100">
    <property type="entry name" value="Chondroitin AC/alginate lyase"/>
    <property type="match status" value="1"/>
</dbReference>
<dbReference type="OrthoDB" id="5302720at2759"/>